<dbReference type="Gene3D" id="3.40.50.720">
    <property type="entry name" value="NAD(P)-binding Rossmann-like Domain"/>
    <property type="match status" value="1"/>
</dbReference>
<dbReference type="AlphaFoldDB" id="A0A809R004"/>
<proteinExistence type="predicted"/>
<dbReference type="PANTHER" id="PTHR30388:SF4">
    <property type="entry name" value="MOLYBDENUM COFACTOR INSERTION CHAPERONE PAOD"/>
    <property type="match status" value="1"/>
</dbReference>
<dbReference type="PANTHER" id="PTHR30388">
    <property type="entry name" value="ALDEHYDE OXIDOREDUCTASE MOLYBDENUM COFACTOR ASSEMBLY PROTEIN"/>
    <property type="match status" value="1"/>
</dbReference>
<evidence type="ECO:0000313" key="3">
    <source>
        <dbReference type="Proteomes" id="UP000662914"/>
    </source>
</evidence>
<dbReference type="InterPro" id="IPR052698">
    <property type="entry name" value="MoCofactor_Util/Proc"/>
</dbReference>
<dbReference type="EMBL" id="AP021857">
    <property type="protein sequence ID" value="BBO20959.1"/>
    <property type="molecule type" value="Genomic_DNA"/>
</dbReference>
<organism evidence="2 3">
    <name type="scientific">Candidatus Desulfobacillus denitrificans</name>
    <dbReference type="NCBI Taxonomy" id="2608985"/>
    <lineage>
        <taxon>Bacteria</taxon>
        <taxon>Pseudomonadati</taxon>
        <taxon>Pseudomonadota</taxon>
        <taxon>Betaproteobacteria</taxon>
        <taxon>Candidatus Desulfobacillus</taxon>
    </lineage>
</organism>
<dbReference type="KEGG" id="ddz:DSYM_16580"/>
<dbReference type="InterPro" id="IPR027051">
    <property type="entry name" value="XdhC_Rossmann_dom"/>
</dbReference>
<accession>A0A809R004</accession>
<feature type="domain" description="XdhC Rossmann" evidence="1">
    <location>
        <begin position="82"/>
        <end position="222"/>
    </location>
</feature>
<reference evidence="2" key="1">
    <citation type="journal article" name="DNA Res.">
        <title>The physiological potential of anammox bacteria as revealed by their core genome structure.</title>
        <authorList>
            <person name="Okubo T."/>
            <person name="Toyoda A."/>
            <person name="Fukuhara K."/>
            <person name="Uchiyama I."/>
            <person name="Harigaya Y."/>
            <person name="Kuroiwa M."/>
            <person name="Suzuki T."/>
            <person name="Murakami Y."/>
            <person name="Suwa Y."/>
            <person name="Takami H."/>
        </authorList>
    </citation>
    <scope>NUCLEOTIDE SEQUENCE</scope>
    <source>
        <strain evidence="2">317325-3</strain>
    </source>
</reference>
<dbReference type="Pfam" id="PF13478">
    <property type="entry name" value="XdhC_C"/>
    <property type="match status" value="1"/>
</dbReference>
<sequence>MKAELFEQLLAERAAKRAVSVVTRLADGAQALVRDGAVSGELTLSDAQRAEVQTLLRSDKSGALESSDGALFARCYAQAPRMVIVGAVHITQALAPMAAMAGFEVVVIDPRRAFATSERLPGVTVTTEWPDEALARIGLDAQTAVVTLSHDPKLDDPALIAALQSRCFYIGALGSSRTHAKRVARLTEAGLADAIPRIHAPVGLDLGGRSPAEIAVSVLAQVIQARYSK</sequence>
<evidence type="ECO:0000313" key="2">
    <source>
        <dbReference type="EMBL" id="BBO20959.1"/>
    </source>
</evidence>
<evidence type="ECO:0000259" key="1">
    <source>
        <dbReference type="Pfam" id="PF13478"/>
    </source>
</evidence>
<dbReference type="Proteomes" id="UP000662914">
    <property type="component" value="Chromosome"/>
</dbReference>
<name>A0A809R004_9PROT</name>
<gene>
    <name evidence="2" type="ORF">DSYM_16580</name>
</gene>
<protein>
    <submittedName>
        <fullName evidence="2">Xanthine dehydrogenase</fullName>
    </submittedName>
</protein>